<dbReference type="Pfam" id="PF23209">
    <property type="entry name" value="IDM1_C"/>
    <property type="match status" value="1"/>
</dbReference>
<dbReference type="EMBL" id="BMAR01000006">
    <property type="protein sequence ID" value="GFR43820.1"/>
    <property type="molecule type" value="Genomic_DNA"/>
</dbReference>
<organism evidence="2 3">
    <name type="scientific">Astrephomene gubernaculifera</name>
    <dbReference type="NCBI Taxonomy" id="47775"/>
    <lineage>
        <taxon>Eukaryota</taxon>
        <taxon>Viridiplantae</taxon>
        <taxon>Chlorophyta</taxon>
        <taxon>core chlorophytes</taxon>
        <taxon>Chlorophyceae</taxon>
        <taxon>CS clade</taxon>
        <taxon>Chlamydomonadales</taxon>
        <taxon>Astrephomenaceae</taxon>
        <taxon>Astrephomene</taxon>
    </lineage>
</organism>
<dbReference type="Proteomes" id="UP001054857">
    <property type="component" value="Unassembled WGS sequence"/>
</dbReference>
<dbReference type="InterPro" id="IPR056511">
    <property type="entry name" value="IDM1_C"/>
</dbReference>
<name>A0AAD3HKL2_9CHLO</name>
<sequence>DSDFAVLLRDVRGTAVSAATLDVYGSEVVVMDLMATAEEARGRGHGRVLVNSLEQWLTEAGTRHWVVCLSSTSASSAASSSLASLEALAASSSSSAGGGKG</sequence>
<reference evidence="2 3" key="1">
    <citation type="journal article" date="2021" name="Sci. Rep.">
        <title>Genome sequencing of the multicellular alga Astrephomene provides insights into convergent evolution of germ-soma differentiation.</title>
        <authorList>
            <person name="Yamashita S."/>
            <person name="Yamamoto K."/>
            <person name="Matsuzaki R."/>
            <person name="Suzuki S."/>
            <person name="Yamaguchi H."/>
            <person name="Hirooka S."/>
            <person name="Minakuchi Y."/>
            <person name="Miyagishima S."/>
            <person name="Kawachi M."/>
            <person name="Toyoda A."/>
            <person name="Nozaki H."/>
        </authorList>
    </citation>
    <scope>NUCLEOTIDE SEQUENCE [LARGE SCALE GENOMIC DNA]</scope>
    <source>
        <strain evidence="2 3">NIES-4017</strain>
    </source>
</reference>
<dbReference type="Gene3D" id="3.40.630.30">
    <property type="match status" value="1"/>
</dbReference>
<dbReference type="InterPro" id="IPR000182">
    <property type="entry name" value="GNAT_dom"/>
</dbReference>
<dbReference type="InterPro" id="IPR016181">
    <property type="entry name" value="Acyl_CoA_acyltransferase"/>
</dbReference>
<gene>
    <name evidence="2" type="ORF">Agub_g4916</name>
</gene>
<comment type="caution">
    <text evidence="2">The sequence shown here is derived from an EMBL/GenBank/DDBJ whole genome shotgun (WGS) entry which is preliminary data.</text>
</comment>
<feature type="domain" description="N-acetyltransferase" evidence="1">
    <location>
        <begin position="1"/>
        <end position="101"/>
    </location>
</feature>
<feature type="non-terminal residue" evidence="2">
    <location>
        <position position="101"/>
    </location>
</feature>
<dbReference type="SUPFAM" id="SSF55729">
    <property type="entry name" value="Acyl-CoA N-acyltransferases (Nat)"/>
    <property type="match status" value="1"/>
</dbReference>
<evidence type="ECO:0000259" key="1">
    <source>
        <dbReference type="PROSITE" id="PS51186"/>
    </source>
</evidence>
<evidence type="ECO:0000313" key="3">
    <source>
        <dbReference type="Proteomes" id="UP001054857"/>
    </source>
</evidence>
<accession>A0AAD3HKL2</accession>
<dbReference type="AlphaFoldDB" id="A0AAD3HKL2"/>
<keyword evidence="3" id="KW-1185">Reference proteome</keyword>
<protein>
    <recommendedName>
        <fullName evidence="1">N-acetyltransferase domain-containing protein</fullName>
    </recommendedName>
</protein>
<proteinExistence type="predicted"/>
<evidence type="ECO:0000313" key="2">
    <source>
        <dbReference type="EMBL" id="GFR43820.1"/>
    </source>
</evidence>
<dbReference type="PROSITE" id="PS51186">
    <property type="entry name" value="GNAT"/>
    <property type="match status" value="1"/>
</dbReference>
<dbReference type="GO" id="GO:0016747">
    <property type="term" value="F:acyltransferase activity, transferring groups other than amino-acyl groups"/>
    <property type="evidence" value="ECO:0007669"/>
    <property type="project" value="InterPro"/>
</dbReference>
<feature type="non-terminal residue" evidence="2">
    <location>
        <position position="1"/>
    </location>
</feature>
<dbReference type="CDD" id="cd04301">
    <property type="entry name" value="NAT_SF"/>
    <property type="match status" value="1"/>
</dbReference>